<dbReference type="GeneTree" id="ENSGT00940000160209"/>
<dbReference type="GO" id="GO:0016020">
    <property type="term" value="C:membrane"/>
    <property type="evidence" value="ECO:0007669"/>
    <property type="project" value="UniProtKB-SubCell"/>
</dbReference>
<dbReference type="FunCoup" id="A0A6I8PYW4">
    <property type="interactions" value="224"/>
</dbReference>
<evidence type="ECO:0000313" key="13">
    <source>
        <dbReference type="Ensembl" id="ENSXETP00000061357"/>
    </source>
</evidence>
<dbReference type="InterPro" id="IPR001050">
    <property type="entry name" value="Syndecan"/>
</dbReference>
<keyword evidence="8 9" id="KW-0357">Heparan sulfate</keyword>
<feature type="region of interest" description="Disordered" evidence="10">
    <location>
        <begin position="307"/>
        <end position="328"/>
    </location>
</feature>
<feature type="region of interest" description="Disordered" evidence="10">
    <location>
        <begin position="139"/>
        <end position="173"/>
    </location>
</feature>
<dbReference type="PANTHER" id="PTHR10915">
    <property type="entry name" value="SYNDECAN"/>
    <property type="match status" value="1"/>
</dbReference>
<dbReference type="InterPro" id="IPR003585">
    <property type="entry name" value="Neurexin-like"/>
</dbReference>
<feature type="compositionally biased region" description="Low complexity" evidence="10">
    <location>
        <begin position="162"/>
        <end position="173"/>
    </location>
</feature>
<keyword evidence="7 9" id="KW-0325">Glycoprotein</keyword>
<evidence type="ECO:0000256" key="1">
    <source>
        <dbReference type="ARBA" id="ARBA00004479"/>
    </source>
</evidence>
<evidence type="ECO:0000256" key="11">
    <source>
        <dbReference type="SAM" id="Phobius"/>
    </source>
</evidence>
<dbReference type="InterPro" id="IPR030479">
    <property type="entry name" value="Syndecan_CS"/>
</dbReference>
<comment type="function">
    <text evidence="9">Cell surface proteoglycan.</text>
</comment>
<dbReference type="AlphaFoldDB" id="A0A6I8PYW4"/>
<sequence length="404" mass="44462">MMVLQYREGRSEAKGRMYLAFGIIQGAGLLFIITQSALAERWRSEFEDERPVDLESSGDDDLFEDEDMDDVYSGSGSGNFELESGLDLGFRFTTKTPISPPTVTALKPAPTDDFLPPVQSTWVPPTTQASVVHRHNPWVPPEAPDTPSLPAAPTPTIPSKQAATTEATATETVRTTEVRRLQPVVVVSTEIMATPSSTDKDMFTWEATDEQEVTSFNTESGRVWPTEDWRTSVEDIKVEETEKVSPTLQPQTESWEVTAVTSRDSDFEIPISGGPSGDFEIQEEDVVPQTEPPTLPDLGNEVLLPATAPPDLARGRKPDTGLIDNTIDSGNTLAQMPQKNILERREVLIAVIVGGVVGALFAAFLVMLLIYRMKKKDEGSYALEEPKPASVSYQKPETHEEFYA</sequence>
<evidence type="ECO:0000256" key="2">
    <source>
        <dbReference type="ARBA" id="ARBA00005343"/>
    </source>
</evidence>
<dbReference type="SMART" id="SM00294">
    <property type="entry name" value="4.1m"/>
    <property type="match status" value="1"/>
</dbReference>
<feature type="region of interest" description="Disordered" evidence="10">
    <location>
        <begin position="382"/>
        <end position="404"/>
    </location>
</feature>
<keyword evidence="3 9" id="KW-0812">Transmembrane</keyword>
<dbReference type="InParanoid" id="A0A6I8PYW4"/>
<keyword evidence="4 9" id="KW-0654">Proteoglycan</keyword>
<comment type="subcellular location">
    <subcellularLocation>
        <location evidence="1 9">Membrane</location>
        <topology evidence="1 9">Single-pass type I membrane protein</topology>
    </subcellularLocation>
</comment>
<name>A0A6I8PYW4_XENTR</name>
<accession>A0A6I8PYW4</accession>
<feature type="compositionally biased region" description="Acidic residues" evidence="10">
    <location>
        <begin position="54"/>
        <end position="65"/>
    </location>
</feature>
<protein>
    <recommendedName>
        <fullName evidence="9">Syndecan</fullName>
    </recommendedName>
</protein>
<feature type="region of interest" description="Disordered" evidence="10">
    <location>
        <begin position="46"/>
        <end position="65"/>
    </location>
</feature>
<dbReference type="Pfam" id="PF01034">
    <property type="entry name" value="Syndecan"/>
    <property type="match status" value="1"/>
</dbReference>
<evidence type="ECO:0000256" key="10">
    <source>
        <dbReference type="SAM" id="MobiDB-lite"/>
    </source>
</evidence>
<reference evidence="13" key="2">
    <citation type="submission" date="2020-05" db="UniProtKB">
        <authorList>
            <consortium name="Ensembl"/>
        </authorList>
    </citation>
    <scope>IDENTIFICATION</scope>
</reference>
<evidence type="ECO:0000256" key="5">
    <source>
        <dbReference type="ARBA" id="ARBA00022989"/>
    </source>
</evidence>
<dbReference type="Ensembl" id="ENSXETT00000064059">
    <property type="protein sequence ID" value="ENSXETP00000061357"/>
    <property type="gene ID" value="ENSXETG00000007104"/>
</dbReference>
<evidence type="ECO:0000256" key="3">
    <source>
        <dbReference type="ARBA" id="ARBA00022692"/>
    </source>
</evidence>
<dbReference type="Bgee" id="ENSXETG00000007104">
    <property type="expression patterns" value="Expressed in brain and 8 other cell types or tissues"/>
</dbReference>
<dbReference type="PROSITE" id="PS00964">
    <property type="entry name" value="SYNDECAN"/>
    <property type="match status" value="1"/>
</dbReference>
<reference evidence="13" key="1">
    <citation type="journal article" date="2010" name="Science">
        <title>The genome of the Western clawed frog Xenopus tropicalis.</title>
        <authorList>
            <person name="Hellsten U."/>
            <person name="Harland R.M."/>
            <person name="Gilchrist M.J."/>
            <person name="Hendrix D."/>
            <person name="Jurka J."/>
            <person name="Kapitonov V."/>
            <person name="Ovcharenko I."/>
            <person name="Putnam N.H."/>
            <person name="Shu S."/>
            <person name="Taher L."/>
            <person name="Blitz I.L."/>
            <person name="Blumberg B."/>
            <person name="Dichmann D.S."/>
            <person name="Dubchak I."/>
            <person name="Amaya E."/>
            <person name="Detter J.C."/>
            <person name="Fletcher R."/>
            <person name="Gerhard D.S."/>
            <person name="Goodstein D."/>
            <person name="Graves T."/>
            <person name="Grigoriev I.V."/>
            <person name="Grimwood J."/>
            <person name="Kawashima T."/>
            <person name="Lindquist E."/>
            <person name="Lucas S.M."/>
            <person name="Mead P.E."/>
            <person name="Mitros T."/>
            <person name="Ogino H."/>
            <person name="Ohta Y."/>
            <person name="Poliakov A.V."/>
            <person name="Pollet N."/>
            <person name="Robert J."/>
            <person name="Salamov A."/>
            <person name="Sater A.K."/>
            <person name="Schmutz J."/>
            <person name="Terry A."/>
            <person name="Vize P.D."/>
            <person name="Warren W.C."/>
            <person name="Wells D."/>
            <person name="Wills A."/>
            <person name="Wilson R.K."/>
            <person name="Zimmerman L.B."/>
            <person name="Zorn A.M."/>
            <person name="Grainger R."/>
            <person name="Grammer T."/>
            <person name="Khokha M.K."/>
            <person name="Richardson P.M."/>
            <person name="Rokhsar D.S."/>
        </authorList>
    </citation>
    <scope>NUCLEOTIDE SEQUENCE [LARGE SCALE GENOMIC DNA]</scope>
    <source>
        <strain evidence="13">Nigerian</strain>
    </source>
</reference>
<keyword evidence="5 11" id="KW-1133">Transmembrane helix</keyword>
<evidence type="ECO:0000259" key="12">
    <source>
        <dbReference type="SMART" id="SM00294"/>
    </source>
</evidence>
<proteinExistence type="inferred from homology"/>
<gene>
    <name evidence="13" type="primary">sdc3</name>
</gene>
<comment type="similarity">
    <text evidence="2 9">Belongs to the syndecan proteoglycan family.</text>
</comment>
<evidence type="ECO:0000256" key="7">
    <source>
        <dbReference type="ARBA" id="ARBA00023180"/>
    </source>
</evidence>
<evidence type="ECO:0000256" key="6">
    <source>
        <dbReference type="ARBA" id="ARBA00023136"/>
    </source>
</evidence>
<feature type="transmembrane region" description="Helical" evidence="11">
    <location>
        <begin position="347"/>
        <end position="371"/>
    </location>
</feature>
<evidence type="ECO:0000256" key="4">
    <source>
        <dbReference type="ARBA" id="ARBA00022974"/>
    </source>
</evidence>
<evidence type="ECO:0000256" key="8">
    <source>
        <dbReference type="ARBA" id="ARBA00023207"/>
    </source>
</evidence>
<organism evidence="13">
    <name type="scientific">Xenopus tropicalis</name>
    <name type="common">Western clawed frog</name>
    <name type="synonym">Silurana tropicalis</name>
    <dbReference type="NCBI Taxonomy" id="8364"/>
    <lineage>
        <taxon>Eukaryota</taxon>
        <taxon>Metazoa</taxon>
        <taxon>Chordata</taxon>
        <taxon>Craniata</taxon>
        <taxon>Vertebrata</taxon>
        <taxon>Euteleostomi</taxon>
        <taxon>Amphibia</taxon>
        <taxon>Batrachia</taxon>
        <taxon>Anura</taxon>
        <taxon>Pipoidea</taxon>
        <taxon>Pipidae</taxon>
        <taxon>Xenopodinae</taxon>
        <taxon>Xenopus</taxon>
        <taxon>Silurana</taxon>
    </lineage>
</organism>
<dbReference type="InterPro" id="IPR027789">
    <property type="entry name" value="Syndecan/Neurexin_dom"/>
</dbReference>
<evidence type="ECO:0000256" key="9">
    <source>
        <dbReference type="RuleBase" id="RU000649"/>
    </source>
</evidence>
<dbReference type="PANTHER" id="PTHR10915:SF7">
    <property type="entry name" value="SYNDECAN-3"/>
    <property type="match status" value="1"/>
</dbReference>
<dbReference type="Xenbase" id="XB-GENE-490747">
    <property type="gene designation" value="sdc3"/>
</dbReference>
<keyword evidence="6 11" id="KW-0472">Membrane</keyword>
<feature type="domain" description="Neurexin/syndecan/glycophorin C" evidence="12">
    <location>
        <begin position="370"/>
        <end position="388"/>
    </location>
</feature>